<protein>
    <submittedName>
        <fullName evidence="1">Putative secreted protein</fullName>
    </submittedName>
</protein>
<dbReference type="EMBL" id="GIFC01002257">
    <property type="protein sequence ID" value="MXU84340.1"/>
    <property type="molecule type" value="Transcribed_RNA"/>
</dbReference>
<name>A0A6B0U6M4_IXORI</name>
<dbReference type="AlphaFoldDB" id="A0A6B0U6M4"/>
<reference evidence="1" key="1">
    <citation type="submission" date="2019-12" db="EMBL/GenBank/DDBJ databases">
        <title>An insight into the sialome of adult female Ixodes ricinus ticks feeding for 6 days.</title>
        <authorList>
            <person name="Perner J."/>
            <person name="Ribeiro J.M.C."/>
        </authorList>
    </citation>
    <scope>NUCLEOTIDE SEQUENCE</scope>
    <source>
        <strain evidence="1">Semi-engorged</strain>
        <tissue evidence="1">Salivary glands</tissue>
    </source>
</reference>
<evidence type="ECO:0000313" key="1">
    <source>
        <dbReference type="EMBL" id="MXU84340.1"/>
    </source>
</evidence>
<organism evidence="1">
    <name type="scientific">Ixodes ricinus</name>
    <name type="common">Common tick</name>
    <name type="synonym">Acarus ricinus</name>
    <dbReference type="NCBI Taxonomy" id="34613"/>
    <lineage>
        <taxon>Eukaryota</taxon>
        <taxon>Metazoa</taxon>
        <taxon>Ecdysozoa</taxon>
        <taxon>Arthropoda</taxon>
        <taxon>Chelicerata</taxon>
        <taxon>Arachnida</taxon>
        <taxon>Acari</taxon>
        <taxon>Parasitiformes</taxon>
        <taxon>Ixodida</taxon>
        <taxon>Ixodoidea</taxon>
        <taxon>Ixodidae</taxon>
        <taxon>Ixodinae</taxon>
        <taxon>Ixodes</taxon>
    </lineage>
</organism>
<accession>A0A6B0U6M4</accession>
<sequence length="80" mass="8694">MQAILPLPCFVCSVSGSAVRALRVTGALAARTRSGMGRRLLKLMRAAANGSLVDIRQPMGPKAKYISFTPLLWDWGNYSQ</sequence>
<proteinExistence type="predicted"/>